<evidence type="ECO:0000313" key="3">
    <source>
        <dbReference type="EMBL" id="SKA01138.1"/>
    </source>
</evidence>
<sequence>MKKILCMSLALLLVAGCSTKPKPEATPEVTPDTTNPATPNETKATAMVCGVNSSNETITSTFKLENGKITSLEQSITYAIDADTDVESLKKSLEDDKATMSSEKGITYNIEETEKEIMTTITYDLNEVSETILTTLGLTEDMKVDGSFDASKVREFMISNNAMCQEF</sequence>
<proteinExistence type="predicted"/>
<dbReference type="SUPFAM" id="SSF160704">
    <property type="entry name" value="YehR-like"/>
    <property type="match status" value="1"/>
</dbReference>
<reference evidence="4" key="1">
    <citation type="submission" date="2017-02" db="EMBL/GenBank/DDBJ databases">
        <authorList>
            <person name="Varghese N."/>
            <person name="Submissions S."/>
        </authorList>
    </citation>
    <scope>NUCLEOTIDE SEQUENCE [LARGE SCALE GENOMIC DNA]</scope>
    <source>
        <strain evidence="4">ATCC 25662</strain>
    </source>
</reference>
<name>A0A1T4QD28_9FIRM</name>
<evidence type="ECO:0000256" key="1">
    <source>
        <dbReference type="SAM" id="MobiDB-lite"/>
    </source>
</evidence>
<dbReference type="STRING" id="118967.SAMN02745191_2393"/>
<dbReference type="PROSITE" id="PS51257">
    <property type="entry name" value="PROKAR_LIPOPROTEIN"/>
    <property type="match status" value="1"/>
</dbReference>
<dbReference type="InterPro" id="IPR036699">
    <property type="entry name" value="YehR-like_sf"/>
</dbReference>
<feature type="region of interest" description="Disordered" evidence="1">
    <location>
        <begin position="20"/>
        <end position="41"/>
    </location>
</feature>
<feature type="chain" id="PRO_5038357831" description="DUF1307 domain-containing protein" evidence="2">
    <location>
        <begin position="20"/>
        <end position="167"/>
    </location>
</feature>
<accession>A0A1T4QD28</accession>
<gene>
    <name evidence="3" type="ORF">SAMN02745191_2393</name>
</gene>
<keyword evidence="2" id="KW-0732">Signal</keyword>
<dbReference type="EMBL" id="FUWY01000009">
    <property type="protein sequence ID" value="SKA01138.1"/>
    <property type="molecule type" value="Genomic_DNA"/>
</dbReference>
<protein>
    <recommendedName>
        <fullName evidence="5">DUF1307 domain-containing protein</fullName>
    </recommendedName>
</protein>
<dbReference type="Gene3D" id="3.30.1830.10">
    <property type="entry name" value="YehR-like"/>
    <property type="match status" value="1"/>
</dbReference>
<feature type="compositionally biased region" description="Polar residues" evidence="1">
    <location>
        <begin position="31"/>
        <end position="41"/>
    </location>
</feature>
<evidence type="ECO:0008006" key="5">
    <source>
        <dbReference type="Google" id="ProtNLM"/>
    </source>
</evidence>
<dbReference type="Proteomes" id="UP000243297">
    <property type="component" value="Unassembled WGS sequence"/>
</dbReference>
<feature type="signal peptide" evidence="2">
    <location>
        <begin position="1"/>
        <end position="19"/>
    </location>
</feature>
<evidence type="ECO:0000256" key="2">
    <source>
        <dbReference type="SAM" id="SignalP"/>
    </source>
</evidence>
<dbReference type="RefSeq" id="WP_078712778.1">
    <property type="nucleotide sequence ID" value="NZ_FUWY01000009.1"/>
</dbReference>
<evidence type="ECO:0000313" key="4">
    <source>
        <dbReference type="Proteomes" id="UP000243297"/>
    </source>
</evidence>
<keyword evidence="4" id="KW-1185">Reference proteome</keyword>
<organism evidence="3 4">
    <name type="scientific">Anaerorhabdus furcosa</name>
    <dbReference type="NCBI Taxonomy" id="118967"/>
    <lineage>
        <taxon>Bacteria</taxon>
        <taxon>Bacillati</taxon>
        <taxon>Bacillota</taxon>
        <taxon>Erysipelotrichia</taxon>
        <taxon>Erysipelotrichales</taxon>
        <taxon>Erysipelotrichaceae</taxon>
        <taxon>Anaerorhabdus</taxon>
    </lineage>
</organism>
<dbReference type="AlphaFoldDB" id="A0A1T4QD28"/>